<name>K9WLE1_9CYAN</name>
<dbReference type="HOGENOM" id="CLU_3312801_0_0_3"/>
<protein>
    <submittedName>
        <fullName evidence="1">Uncharacterized protein</fullName>
    </submittedName>
</protein>
<accession>K9WLE1</accession>
<dbReference type="Proteomes" id="UP000010471">
    <property type="component" value="Chromosome"/>
</dbReference>
<evidence type="ECO:0000313" key="1">
    <source>
        <dbReference type="EMBL" id="AFZ21225.1"/>
    </source>
</evidence>
<proteinExistence type="predicted"/>
<gene>
    <name evidence="1" type="ORF">Mic7113_5593</name>
</gene>
<dbReference type="EMBL" id="CP003630">
    <property type="protein sequence ID" value="AFZ21225.1"/>
    <property type="molecule type" value="Genomic_DNA"/>
</dbReference>
<dbReference type="KEGG" id="mic:Mic7113_5593"/>
<dbReference type="AlphaFoldDB" id="K9WLE1"/>
<organism evidence="1 2">
    <name type="scientific">Allocoleopsis franciscana PCC 7113</name>
    <dbReference type="NCBI Taxonomy" id="1173027"/>
    <lineage>
        <taxon>Bacteria</taxon>
        <taxon>Bacillati</taxon>
        <taxon>Cyanobacteriota</taxon>
        <taxon>Cyanophyceae</taxon>
        <taxon>Coleofasciculales</taxon>
        <taxon>Coleofasciculaceae</taxon>
        <taxon>Allocoleopsis</taxon>
        <taxon>Allocoleopsis franciscana</taxon>
    </lineage>
</organism>
<reference evidence="1 2" key="1">
    <citation type="submission" date="2012-06" db="EMBL/GenBank/DDBJ databases">
        <title>Finished chromosome of genome of Microcoleus sp. PCC 7113.</title>
        <authorList>
            <consortium name="US DOE Joint Genome Institute"/>
            <person name="Gugger M."/>
            <person name="Coursin T."/>
            <person name="Rippka R."/>
            <person name="Tandeau De Marsac N."/>
            <person name="Huntemann M."/>
            <person name="Wei C.-L."/>
            <person name="Han J."/>
            <person name="Detter J.C."/>
            <person name="Han C."/>
            <person name="Tapia R."/>
            <person name="Chen A."/>
            <person name="Kyrpides N."/>
            <person name="Mavromatis K."/>
            <person name="Markowitz V."/>
            <person name="Szeto E."/>
            <person name="Ivanova N."/>
            <person name="Pagani I."/>
            <person name="Pati A."/>
            <person name="Goodwin L."/>
            <person name="Nordberg H.P."/>
            <person name="Cantor M.N."/>
            <person name="Hua S.X."/>
            <person name="Woyke T."/>
            <person name="Kerfeld C.A."/>
        </authorList>
    </citation>
    <scope>NUCLEOTIDE SEQUENCE [LARGE SCALE GENOMIC DNA]</scope>
    <source>
        <strain evidence="1 2">PCC 7113</strain>
    </source>
</reference>
<sequence>MPELPKSVIVTIQPKFLLSFSSLEIGVAKVGWEPKIDES</sequence>
<evidence type="ECO:0000313" key="2">
    <source>
        <dbReference type="Proteomes" id="UP000010471"/>
    </source>
</evidence>
<keyword evidence="2" id="KW-1185">Reference proteome</keyword>